<feature type="chain" id="PRO_5044774597" description="HIT domain-containing protein" evidence="6">
    <location>
        <begin position="27"/>
        <end position="252"/>
    </location>
</feature>
<dbReference type="AlphaFoldDB" id="A0ABD3LYU8"/>
<evidence type="ECO:0000256" key="6">
    <source>
        <dbReference type="SAM" id="SignalP"/>
    </source>
</evidence>
<dbReference type="Pfam" id="PF11969">
    <property type="entry name" value="DcpS_C"/>
    <property type="match status" value="1"/>
</dbReference>
<dbReference type="PANTHER" id="PTHR12486">
    <property type="entry name" value="APRATAXIN-RELATED"/>
    <property type="match status" value="1"/>
</dbReference>
<feature type="active site" description="Tele-AMP-histidine intermediate" evidence="3">
    <location>
        <position position="203"/>
    </location>
</feature>
<reference evidence="8 9" key="1">
    <citation type="submission" date="2024-10" db="EMBL/GenBank/DDBJ databases">
        <title>Updated reference genomes for cyclostephanoid diatoms.</title>
        <authorList>
            <person name="Roberts W.R."/>
            <person name="Alverson A.J."/>
        </authorList>
    </citation>
    <scope>NUCLEOTIDE SEQUENCE [LARGE SCALE GENOMIC DNA]</scope>
    <source>
        <strain evidence="8 9">AJA232-27</strain>
    </source>
</reference>
<dbReference type="PROSITE" id="PS51084">
    <property type="entry name" value="HIT_2"/>
    <property type="match status" value="1"/>
</dbReference>
<dbReference type="GO" id="GO:0016787">
    <property type="term" value="F:hydrolase activity"/>
    <property type="evidence" value="ECO:0007669"/>
    <property type="project" value="UniProtKB-KW"/>
</dbReference>
<feature type="signal peptide" evidence="6">
    <location>
        <begin position="1"/>
        <end position="26"/>
    </location>
</feature>
<evidence type="ECO:0000313" key="9">
    <source>
        <dbReference type="Proteomes" id="UP001530293"/>
    </source>
</evidence>
<dbReference type="PRINTS" id="PR00332">
    <property type="entry name" value="HISTRIAD"/>
</dbReference>
<evidence type="ECO:0000259" key="7">
    <source>
        <dbReference type="PROSITE" id="PS51084"/>
    </source>
</evidence>
<keyword evidence="9" id="KW-1185">Reference proteome</keyword>
<dbReference type="Gene3D" id="3.30.428.10">
    <property type="entry name" value="HIT-like"/>
    <property type="match status" value="1"/>
</dbReference>
<dbReference type="InterPro" id="IPR011146">
    <property type="entry name" value="HIT-like"/>
</dbReference>
<dbReference type="InterPro" id="IPR001310">
    <property type="entry name" value="Histidine_triad_HIT"/>
</dbReference>
<keyword evidence="2" id="KW-0378">Hydrolase</keyword>
<dbReference type="SUPFAM" id="SSF54197">
    <property type="entry name" value="HIT-like"/>
    <property type="match status" value="1"/>
</dbReference>
<organism evidence="8 9">
    <name type="scientific">Discostella pseudostelligera</name>
    <dbReference type="NCBI Taxonomy" id="259834"/>
    <lineage>
        <taxon>Eukaryota</taxon>
        <taxon>Sar</taxon>
        <taxon>Stramenopiles</taxon>
        <taxon>Ochrophyta</taxon>
        <taxon>Bacillariophyta</taxon>
        <taxon>Coscinodiscophyceae</taxon>
        <taxon>Thalassiosirophycidae</taxon>
        <taxon>Stephanodiscales</taxon>
        <taxon>Stephanodiscaceae</taxon>
        <taxon>Discostella</taxon>
    </lineage>
</organism>
<feature type="domain" description="HIT" evidence="7">
    <location>
        <begin position="107"/>
        <end position="217"/>
    </location>
</feature>
<dbReference type="GO" id="GO:0000166">
    <property type="term" value="F:nucleotide binding"/>
    <property type="evidence" value="ECO:0007669"/>
    <property type="project" value="UniProtKB-KW"/>
</dbReference>
<evidence type="ECO:0000256" key="4">
    <source>
        <dbReference type="PIRSR" id="PIRSR601310-3"/>
    </source>
</evidence>
<proteinExistence type="predicted"/>
<protein>
    <recommendedName>
        <fullName evidence="7">HIT domain-containing protein</fullName>
    </recommendedName>
</protein>
<gene>
    <name evidence="8" type="ORF">ACHAWU_002470</name>
</gene>
<keyword evidence="1" id="KW-0547">Nucleotide-binding</keyword>
<keyword evidence="6" id="KW-0732">Signal</keyword>
<evidence type="ECO:0000256" key="2">
    <source>
        <dbReference type="ARBA" id="ARBA00022801"/>
    </source>
</evidence>
<dbReference type="EMBL" id="JALLBG020000285">
    <property type="protein sequence ID" value="KAL3756925.1"/>
    <property type="molecule type" value="Genomic_DNA"/>
</dbReference>
<name>A0ABD3LYU8_9STRA</name>
<comment type="caution">
    <text evidence="8">The sequence shown here is derived from an EMBL/GenBank/DDBJ whole genome shotgun (WGS) entry which is preliminary data.</text>
</comment>
<dbReference type="InterPro" id="IPR036265">
    <property type="entry name" value="HIT-like_sf"/>
</dbReference>
<dbReference type="PANTHER" id="PTHR12486:SF5">
    <property type="entry name" value="ADENOSINE 5'-MONOPHOSPHORAMIDASE HINT3"/>
    <property type="match status" value="1"/>
</dbReference>
<feature type="short sequence motif" description="Histidine triad motif" evidence="4 5">
    <location>
        <begin position="201"/>
        <end position="205"/>
    </location>
</feature>
<sequence length="252" mass="28175">MKMKMKTKPPMLLLLSAALLLPFCNRSFTAMAMPPSTRTRFLGATIGGLASFQFLFKSPAGENDCNSVVDCTGMIPPATCIYHQPPPPIDNDSMAAGKSYYSDNPSVFGRILDGSSPSRNYKETSDLLAFRDRSPKAELHALVIPKRYIPTVYSLLPEDVHLVQDMRQMGLDLLKEQQPQALATKDYILCFHIPPFNSVDHLHLHVLAPASKMNVMYRAGKYKCGSRWCISDLEVIERLQEGLVAVPYTQFF</sequence>
<evidence type="ECO:0000256" key="3">
    <source>
        <dbReference type="PIRSR" id="PIRSR601310-1"/>
    </source>
</evidence>
<evidence type="ECO:0000256" key="5">
    <source>
        <dbReference type="PROSITE-ProRule" id="PRU00464"/>
    </source>
</evidence>
<evidence type="ECO:0000256" key="1">
    <source>
        <dbReference type="ARBA" id="ARBA00022741"/>
    </source>
</evidence>
<evidence type="ECO:0000313" key="8">
    <source>
        <dbReference type="EMBL" id="KAL3756925.1"/>
    </source>
</evidence>
<dbReference type="Proteomes" id="UP001530293">
    <property type="component" value="Unassembled WGS sequence"/>
</dbReference>
<accession>A0ABD3LYU8</accession>